<protein>
    <submittedName>
        <fullName evidence="1">Uncharacterized protein</fullName>
    </submittedName>
</protein>
<name>A0ACB9RIB9_9MYRT</name>
<comment type="caution">
    <text evidence="1">The sequence shown here is derived from an EMBL/GenBank/DDBJ whole genome shotgun (WGS) entry which is preliminary data.</text>
</comment>
<keyword evidence="2" id="KW-1185">Reference proteome</keyword>
<accession>A0ACB9RIB9</accession>
<reference evidence="2" key="1">
    <citation type="journal article" date="2023" name="Front. Plant Sci.">
        <title>Chromosomal-level genome assembly of Melastoma candidum provides insights into trichome evolution.</title>
        <authorList>
            <person name="Zhong Y."/>
            <person name="Wu W."/>
            <person name="Sun C."/>
            <person name="Zou P."/>
            <person name="Liu Y."/>
            <person name="Dai S."/>
            <person name="Zhou R."/>
        </authorList>
    </citation>
    <scope>NUCLEOTIDE SEQUENCE [LARGE SCALE GENOMIC DNA]</scope>
</reference>
<organism evidence="1 2">
    <name type="scientific">Melastoma candidum</name>
    <dbReference type="NCBI Taxonomy" id="119954"/>
    <lineage>
        <taxon>Eukaryota</taxon>
        <taxon>Viridiplantae</taxon>
        <taxon>Streptophyta</taxon>
        <taxon>Embryophyta</taxon>
        <taxon>Tracheophyta</taxon>
        <taxon>Spermatophyta</taxon>
        <taxon>Magnoliopsida</taxon>
        <taxon>eudicotyledons</taxon>
        <taxon>Gunneridae</taxon>
        <taxon>Pentapetalae</taxon>
        <taxon>rosids</taxon>
        <taxon>malvids</taxon>
        <taxon>Myrtales</taxon>
        <taxon>Melastomataceae</taxon>
        <taxon>Melastomatoideae</taxon>
        <taxon>Melastomateae</taxon>
        <taxon>Melastoma</taxon>
    </lineage>
</organism>
<evidence type="ECO:0000313" key="2">
    <source>
        <dbReference type="Proteomes" id="UP001057402"/>
    </source>
</evidence>
<dbReference type="EMBL" id="CM042883">
    <property type="protein sequence ID" value="KAI4378735.1"/>
    <property type="molecule type" value="Genomic_DNA"/>
</dbReference>
<proteinExistence type="predicted"/>
<dbReference type="Proteomes" id="UP001057402">
    <property type="component" value="Chromosome 4"/>
</dbReference>
<sequence>MTSLTVPPARPLLLLLPPPPNSPSPSIPPPPPILSPAGPPTAGRPRRPSSSPSTPTPPTSPPSSRPSRAFPPLSLLARPGPSRNASPRPPWAGPSSSGAGIAPRASRSLVQQHQGFLQGAAPDGCRSHVRRADAVVKVGRMAGQFAKPRSGYLEEKDGVKLPIYWGDNINGNAFDEKARVPDPERMIRAYTQASATLNLLRAFSTGGYSAMQRVNEWNLDFLAHSERAIGIRSLLVEWMRRWVSCYIQVLSH</sequence>
<evidence type="ECO:0000313" key="1">
    <source>
        <dbReference type="EMBL" id="KAI4378735.1"/>
    </source>
</evidence>
<gene>
    <name evidence="1" type="ORF">MLD38_016173</name>
</gene>